<feature type="transmembrane region" description="Helical" evidence="11">
    <location>
        <begin position="485"/>
        <end position="503"/>
    </location>
</feature>
<feature type="transmembrane region" description="Helical" evidence="11">
    <location>
        <begin position="331"/>
        <end position="354"/>
    </location>
</feature>
<evidence type="ECO:0000256" key="1">
    <source>
        <dbReference type="ARBA" id="ARBA00004141"/>
    </source>
</evidence>
<dbReference type="EMBL" id="JAGTXO010000012">
    <property type="protein sequence ID" value="KAG8464777.1"/>
    <property type="molecule type" value="Genomic_DNA"/>
</dbReference>
<feature type="transmembrane region" description="Helical" evidence="11">
    <location>
        <begin position="240"/>
        <end position="263"/>
    </location>
</feature>
<feature type="transmembrane region" description="Helical" evidence="11">
    <location>
        <begin position="302"/>
        <end position="325"/>
    </location>
</feature>
<dbReference type="Gene3D" id="1.20.1530.20">
    <property type="match status" value="1"/>
</dbReference>
<comment type="caution">
    <text evidence="14">The sequence shown here is derived from an EMBL/GenBank/DDBJ whole genome shotgun (WGS) entry which is preliminary data.</text>
</comment>
<dbReference type="OrthoDB" id="4834at2759"/>
<protein>
    <recommendedName>
        <fullName evidence="16">RCK N-terminal domain-containing protein</fullName>
    </recommendedName>
</protein>
<proteinExistence type="predicted"/>
<reference evidence="14" key="1">
    <citation type="submission" date="2021-05" db="EMBL/GenBank/DDBJ databases">
        <title>The genome of the haptophyte Pavlova lutheri (Diacronema luteri, Pavlovales) - a model for lipid biosynthesis in eukaryotic algae.</title>
        <authorList>
            <person name="Hulatt C.J."/>
            <person name="Posewitz M.C."/>
        </authorList>
    </citation>
    <scope>NUCLEOTIDE SEQUENCE</scope>
    <source>
        <strain evidence="14">NIVA-4/92</strain>
    </source>
</reference>
<dbReference type="InterPro" id="IPR038770">
    <property type="entry name" value="Na+/solute_symporter_sf"/>
</dbReference>
<feature type="region of interest" description="Disordered" evidence="10">
    <location>
        <begin position="52"/>
        <end position="100"/>
    </location>
</feature>
<name>A0A8J5XMX3_DIALT</name>
<dbReference type="InterPro" id="IPR003148">
    <property type="entry name" value="RCK_N"/>
</dbReference>
<feature type="compositionally biased region" description="Basic and acidic residues" evidence="10">
    <location>
        <begin position="65"/>
        <end position="78"/>
    </location>
</feature>
<evidence type="ECO:0000256" key="5">
    <source>
        <dbReference type="ARBA" id="ARBA00022692"/>
    </source>
</evidence>
<keyword evidence="9 11" id="KW-0472">Membrane</keyword>
<comment type="subcellular location">
    <subcellularLocation>
        <location evidence="1">Membrane</location>
        <topology evidence="1">Multi-pass membrane protein</topology>
    </subcellularLocation>
</comment>
<keyword evidence="5 11" id="KW-0812">Transmembrane</keyword>
<keyword evidence="4" id="KW-0633">Potassium transport</keyword>
<evidence type="ECO:0000256" key="2">
    <source>
        <dbReference type="ARBA" id="ARBA00022448"/>
    </source>
</evidence>
<dbReference type="GO" id="GO:0015297">
    <property type="term" value="F:antiporter activity"/>
    <property type="evidence" value="ECO:0007669"/>
    <property type="project" value="UniProtKB-KW"/>
</dbReference>
<keyword evidence="3" id="KW-0050">Antiport</keyword>
<feature type="transmembrane region" description="Helical" evidence="11">
    <location>
        <begin position="452"/>
        <end position="473"/>
    </location>
</feature>
<evidence type="ECO:0000259" key="13">
    <source>
        <dbReference type="Pfam" id="PF02254"/>
    </source>
</evidence>
<evidence type="ECO:0000256" key="4">
    <source>
        <dbReference type="ARBA" id="ARBA00022538"/>
    </source>
</evidence>
<feature type="transmembrane region" description="Helical" evidence="11">
    <location>
        <begin position="374"/>
        <end position="393"/>
    </location>
</feature>
<accession>A0A8J5XMX3</accession>
<keyword evidence="7 11" id="KW-1133">Transmembrane helix</keyword>
<dbReference type="PANTHER" id="PTHR46157">
    <property type="entry name" value="K(+) EFFLUX ANTIPORTER 3, CHLOROPLASTIC"/>
    <property type="match status" value="1"/>
</dbReference>
<feature type="domain" description="RCK N-terminal" evidence="13">
    <location>
        <begin position="568"/>
        <end position="682"/>
    </location>
</feature>
<gene>
    <name evidence="14" type="ORF">KFE25_010145</name>
</gene>
<dbReference type="Pfam" id="PF00999">
    <property type="entry name" value="Na_H_Exchanger"/>
    <property type="match status" value="1"/>
</dbReference>
<evidence type="ECO:0008006" key="16">
    <source>
        <dbReference type="Google" id="ProtNLM"/>
    </source>
</evidence>
<evidence type="ECO:0000256" key="10">
    <source>
        <dbReference type="SAM" id="MobiDB-lite"/>
    </source>
</evidence>
<evidence type="ECO:0000259" key="12">
    <source>
        <dbReference type="Pfam" id="PF00999"/>
    </source>
</evidence>
<dbReference type="PANTHER" id="PTHR46157:SF4">
    <property type="entry name" value="K(+) EFFLUX ANTIPORTER 3, CHLOROPLASTIC"/>
    <property type="match status" value="1"/>
</dbReference>
<feature type="transmembrane region" description="Helical" evidence="11">
    <location>
        <begin position="269"/>
        <end position="290"/>
    </location>
</feature>
<dbReference type="Gene3D" id="3.40.50.720">
    <property type="entry name" value="NAD(P)-binding Rossmann-like Domain"/>
    <property type="match status" value="1"/>
</dbReference>
<dbReference type="GO" id="GO:1902600">
    <property type="term" value="P:proton transmembrane transport"/>
    <property type="evidence" value="ECO:0007669"/>
    <property type="project" value="InterPro"/>
</dbReference>
<dbReference type="Proteomes" id="UP000751190">
    <property type="component" value="Unassembled WGS sequence"/>
</dbReference>
<dbReference type="GO" id="GO:0016020">
    <property type="term" value="C:membrane"/>
    <property type="evidence" value="ECO:0007669"/>
    <property type="project" value="UniProtKB-SubCell"/>
</dbReference>
<evidence type="ECO:0000313" key="15">
    <source>
        <dbReference type="Proteomes" id="UP000751190"/>
    </source>
</evidence>
<keyword evidence="15" id="KW-1185">Reference proteome</keyword>
<feature type="transmembrane region" description="Helical" evidence="11">
    <location>
        <begin position="422"/>
        <end position="440"/>
    </location>
</feature>
<evidence type="ECO:0000256" key="9">
    <source>
        <dbReference type="ARBA" id="ARBA00023136"/>
    </source>
</evidence>
<evidence type="ECO:0000256" key="6">
    <source>
        <dbReference type="ARBA" id="ARBA00022958"/>
    </source>
</evidence>
<feature type="transmembrane region" description="Helical" evidence="11">
    <location>
        <begin position="515"/>
        <end position="538"/>
    </location>
</feature>
<evidence type="ECO:0000313" key="14">
    <source>
        <dbReference type="EMBL" id="KAG8464777.1"/>
    </source>
</evidence>
<evidence type="ECO:0000256" key="11">
    <source>
        <dbReference type="SAM" id="Phobius"/>
    </source>
</evidence>
<feature type="domain" description="Cation/H+ exchanger transmembrane" evidence="12">
    <location>
        <begin position="169"/>
        <end position="528"/>
    </location>
</feature>
<dbReference type="InterPro" id="IPR036291">
    <property type="entry name" value="NAD(P)-bd_dom_sf"/>
</dbReference>
<dbReference type="AlphaFoldDB" id="A0A8J5XMX3"/>
<dbReference type="SUPFAM" id="SSF51735">
    <property type="entry name" value="NAD(P)-binding Rossmann-fold domains"/>
    <property type="match status" value="1"/>
</dbReference>
<evidence type="ECO:0000256" key="7">
    <source>
        <dbReference type="ARBA" id="ARBA00022989"/>
    </source>
</evidence>
<feature type="compositionally biased region" description="Low complexity" evidence="10">
    <location>
        <begin position="759"/>
        <end position="770"/>
    </location>
</feature>
<keyword evidence="8" id="KW-0406">Ion transport</keyword>
<organism evidence="14 15">
    <name type="scientific">Diacronema lutheri</name>
    <name type="common">Unicellular marine alga</name>
    <name type="synonym">Monochrysis lutheri</name>
    <dbReference type="NCBI Taxonomy" id="2081491"/>
    <lineage>
        <taxon>Eukaryota</taxon>
        <taxon>Haptista</taxon>
        <taxon>Haptophyta</taxon>
        <taxon>Pavlovophyceae</taxon>
        <taxon>Pavlovales</taxon>
        <taxon>Pavlovaceae</taxon>
        <taxon>Diacronema</taxon>
    </lineage>
</organism>
<keyword evidence="6" id="KW-0630">Potassium</keyword>
<dbReference type="GO" id="GO:0006813">
    <property type="term" value="P:potassium ion transport"/>
    <property type="evidence" value="ECO:0007669"/>
    <property type="project" value="UniProtKB-KW"/>
</dbReference>
<evidence type="ECO:0000256" key="3">
    <source>
        <dbReference type="ARBA" id="ARBA00022449"/>
    </source>
</evidence>
<dbReference type="InterPro" id="IPR006153">
    <property type="entry name" value="Cation/H_exchanger_TM"/>
</dbReference>
<evidence type="ECO:0000256" key="8">
    <source>
        <dbReference type="ARBA" id="ARBA00023065"/>
    </source>
</evidence>
<dbReference type="Pfam" id="PF02254">
    <property type="entry name" value="TrkA_N"/>
    <property type="match status" value="1"/>
</dbReference>
<dbReference type="OMA" id="MRWWLTL"/>
<feature type="region of interest" description="Disordered" evidence="10">
    <location>
        <begin position="750"/>
        <end position="770"/>
    </location>
</feature>
<keyword evidence="2" id="KW-0813">Transport</keyword>
<sequence length="770" mass="80779">MQASAAGGVEPQARAGFERRHRLVRWLQRGLRVLAFSAALLKAFHMSRAAHASPSPAADVVPQHAPEHARRARARDGGQTRAAEGTSTDRQLGVSGAAGSRAARRGPELASAVAHPAAASPARAAHTAVGVEADKQGVRLLAARLAEAFGGLSELLPPGTADALVLLAATALVVPILASLKLSPILGFLIAGCALGPNGLHLVRDVHTTEVLAELGVVFFLFEMGLELSIERLKALSRDAFGLGSTQFILTTLALAIGAEWAFRLPKAASLVIGASLALSSSAFVIQLLQERQELATRFGRASFGILLFQDIAVVPMLVLVPLLGTGGSGAALGTVLLTALLKAFAALSIIGGVGPIVLRRAYQGVTASKSQEAFVAITLLTVLSMSAFTKALGLSDTLGAFLAGVLLAESRYRYQIEADIAPFRGILFGLFFITIGYAIDLRHLAANWPQLCAMLVCLHVLKASLLVVLCKLGGLTSKASIRTGVLLSQAGEFAFVLFGLAQQHGVIDAQLAKLLLLCAALSMSATPFLADAGAHLAESWERRQRRLDADDSSNVLEPAHDSREGQVLVCGYGGVGTIVCDLLASMFVPYAACDIDPQVVAAAQERGLPVYFGDARRPDVLRAFGLLKSAKAVVIALDKPSECLRITKSLRRDYPDLPIFVKSTAASRRALLDVGAQSVVSGEMESALLIGAAVLKCTGKNEQEVISLIEEERSKVYAKSLAETLASVPVYGSKDKDKEEVVDVDIVWEQGKGPPEQPGAAPAAAAPAS</sequence>